<evidence type="ECO:0000313" key="3">
    <source>
        <dbReference type="Proteomes" id="UP000306912"/>
    </source>
</evidence>
<dbReference type="AlphaFoldDB" id="A0A5R8QHH9"/>
<dbReference type="EMBL" id="VBWP01000002">
    <property type="protein sequence ID" value="TLG76717.1"/>
    <property type="molecule type" value="Genomic_DNA"/>
</dbReference>
<evidence type="ECO:0000256" key="1">
    <source>
        <dbReference type="PIRSR" id="PIRSR000440-1"/>
    </source>
</evidence>
<dbReference type="InParanoid" id="A0A5R8QHH9"/>
<proteinExistence type="predicted"/>
<organism evidence="2 3">
    <name type="scientific">Culicoidibacter larvae</name>
    <dbReference type="NCBI Taxonomy" id="2579976"/>
    <lineage>
        <taxon>Bacteria</taxon>
        <taxon>Bacillati</taxon>
        <taxon>Bacillota</taxon>
        <taxon>Culicoidibacteria</taxon>
        <taxon>Culicoidibacterales</taxon>
        <taxon>Culicoidibacteraceae</taxon>
        <taxon>Culicoidibacter</taxon>
    </lineage>
</organism>
<reference evidence="2 3" key="1">
    <citation type="submission" date="2019-05" db="EMBL/GenBank/DDBJ databases">
        <title>Culicoidintestinum kansasii gen. nov., sp. nov. from the gastrointestinal tract of the biting midge, Culicoides sonorensis.</title>
        <authorList>
            <person name="Neupane S."/>
            <person name="Ghosh A."/>
            <person name="Gunther S."/>
            <person name="Martin K."/>
            <person name="Zurek L."/>
        </authorList>
    </citation>
    <scope>NUCLEOTIDE SEQUENCE [LARGE SCALE GENOMIC DNA]</scope>
    <source>
        <strain evidence="2 3">CS-1</strain>
    </source>
</reference>
<dbReference type="PANTHER" id="PTHR38474">
    <property type="entry name" value="SLR0299 PROTEIN"/>
    <property type="match status" value="1"/>
</dbReference>
<dbReference type="PIRSF" id="PIRSF000440">
    <property type="entry name" value="CAT"/>
    <property type="match status" value="1"/>
</dbReference>
<dbReference type="PANTHER" id="PTHR38474:SF1">
    <property type="entry name" value="SLR0299 PROTEIN"/>
    <property type="match status" value="1"/>
</dbReference>
<dbReference type="GO" id="GO:0008811">
    <property type="term" value="F:chloramphenicol O-acetyltransferase activity"/>
    <property type="evidence" value="ECO:0007669"/>
    <property type="project" value="InterPro"/>
</dbReference>
<dbReference type="RefSeq" id="WP_138190354.1">
    <property type="nucleotide sequence ID" value="NZ_VBWP01000002.1"/>
</dbReference>
<evidence type="ECO:0000313" key="2">
    <source>
        <dbReference type="EMBL" id="TLG76717.1"/>
    </source>
</evidence>
<keyword evidence="2" id="KW-0808">Transferase</keyword>
<feature type="active site" description="Proton acceptor" evidence="1">
    <location>
        <position position="185"/>
    </location>
</feature>
<dbReference type="OrthoDB" id="9801766at2"/>
<name>A0A5R8QHH9_9FIRM</name>
<sequence>MEKIDLATWERKAHFDFFKQFANPHFSMSATVNVTNIYNVTKQNNESIFCSLLFVIMQTLNEIKAFRLRIIDDEVFECSVTHPNCTVLDKNNLFGFCSIDFVDDKKTFIEHAKTRIDRAKEHFSLAVEPRNNVVFFSTIPWVDFTSISHPIQIVEVDSVPRITIGKIHADTNGNKLMLVSIQVHHGLADGYHVGLFFQLLQEKLDSVY</sequence>
<protein>
    <submittedName>
        <fullName evidence="2">Chloramphenicol acetyltransferase</fullName>
    </submittedName>
</protein>
<dbReference type="SUPFAM" id="SSF52777">
    <property type="entry name" value="CoA-dependent acyltransferases"/>
    <property type="match status" value="1"/>
</dbReference>
<gene>
    <name evidence="2" type="ORF">FEZ08_03630</name>
</gene>
<dbReference type="InterPro" id="IPR001707">
    <property type="entry name" value="Cmp_AcTrfase"/>
</dbReference>
<dbReference type="Pfam" id="PF00302">
    <property type="entry name" value="CAT"/>
    <property type="match status" value="1"/>
</dbReference>
<keyword evidence="3" id="KW-1185">Reference proteome</keyword>
<dbReference type="Gene3D" id="3.30.559.10">
    <property type="entry name" value="Chloramphenicol acetyltransferase-like domain"/>
    <property type="match status" value="1"/>
</dbReference>
<dbReference type="Proteomes" id="UP000306912">
    <property type="component" value="Unassembled WGS sequence"/>
</dbReference>
<dbReference type="SMART" id="SM01059">
    <property type="entry name" value="CAT"/>
    <property type="match status" value="1"/>
</dbReference>
<comment type="caution">
    <text evidence="2">The sequence shown here is derived from an EMBL/GenBank/DDBJ whole genome shotgun (WGS) entry which is preliminary data.</text>
</comment>
<dbReference type="InterPro" id="IPR023213">
    <property type="entry name" value="CAT-like_dom_sf"/>
</dbReference>
<accession>A0A5R8QHH9</accession>